<reference evidence="1" key="1">
    <citation type="journal article" date="2022" name="bioRxiv">
        <title>Sequencing and chromosome-scale assembly of the giantPleurodeles waltlgenome.</title>
        <authorList>
            <person name="Brown T."/>
            <person name="Elewa A."/>
            <person name="Iarovenko S."/>
            <person name="Subramanian E."/>
            <person name="Araus A.J."/>
            <person name="Petzold A."/>
            <person name="Susuki M."/>
            <person name="Suzuki K.-i.T."/>
            <person name="Hayashi T."/>
            <person name="Toyoda A."/>
            <person name="Oliveira C."/>
            <person name="Osipova E."/>
            <person name="Leigh N.D."/>
            <person name="Simon A."/>
            <person name="Yun M.H."/>
        </authorList>
    </citation>
    <scope>NUCLEOTIDE SEQUENCE</scope>
    <source>
        <strain evidence="1">20211129_DDA</strain>
        <tissue evidence="1">Liver</tissue>
    </source>
</reference>
<evidence type="ECO:0000313" key="2">
    <source>
        <dbReference type="Proteomes" id="UP001066276"/>
    </source>
</evidence>
<accession>A0AAV7NX75</accession>
<dbReference type="Proteomes" id="UP001066276">
    <property type="component" value="Chromosome 8"/>
</dbReference>
<sequence length="139" mass="15343">MKERYTPCPPDECVSSRLPGRGLIVGPPVLFVARTLVAYPVEHCIPGDIAVAPYQISRGFDLNEEAVELEKKRVFGARGCTCRANAKQGVPYLQFCKGILTNRSDQDSTIVTYRVLWINIATPHFLVAPLRNGGRTGQL</sequence>
<dbReference type="AlphaFoldDB" id="A0AAV7NX75"/>
<dbReference type="EMBL" id="JANPWB010000012">
    <property type="protein sequence ID" value="KAJ1120651.1"/>
    <property type="molecule type" value="Genomic_DNA"/>
</dbReference>
<comment type="caution">
    <text evidence="1">The sequence shown here is derived from an EMBL/GenBank/DDBJ whole genome shotgun (WGS) entry which is preliminary data.</text>
</comment>
<protein>
    <submittedName>
        <fullName evidence="1">Uncharacterized protein</fullName>
    </submittedName>
</protein>
<gene>
    <name evidence="1" type="ORF">NDU88_008813</name>
</gene>
<proteinExistence type="predicted"/>
<name>A0AAV7NX75_PLEWA</name>
<organism evidence="1 2">
    <name type="scientific">Pleurodeles waltl</name>
    <name type="common">Iberian ribbed newt</name>
    <dbReference type="NCBI Taxonomy" id="8319"/>
    <lineage>
        <taxon>Eukaryota</taxon>
        <taxon>Metazoa</taxon>
        <taxon>Chordata</taxon>
        <taxon>Craniata</taxon>
        <taxon>Vertebrata</taxon>
        <taxon>Euteleostomi</taxon>
        <taxon>Amphibia</taxon>
        <taxon>Batrachia</taxon>
        <taxon>Caudata</taxon>
        <taxon>Salamandroidea</taxon>
        <taxon>Salamandridae</taxon>
        <taxon>Pleurodelinae</taxon>
        <taxon>Pleurodeles</taxon>
    </lineage>
</organism>
<evidence type="ECO:0000313" key="1">
    <source>
        <dbReference type="EMBL" id="KAJ1120651.1"/>
    </source>
</evidence>
<keyword evidence="2" id="KW-1185">Reference proteome</keyword>